<keyword evidence="1" id="KW-0472">Membrane</keyword>
<gene>
    <name evidence="2" type="ORF">LCGC14_1683990</name>
</gene>
<reference evidence="2" key="1">
    <citation type="journal article" date="2015" name="Nature">
        <title>Complex archaea that bridge the gap between prokaryotes and eukaryotes.</title>
        <authorList>
            <person name="Spang A."/>
            <person name="Saw J.H."/>
            <person name="Jorgensen S.L."/>
            <person name="Zaremba-Niedzwiedzka K."/>
            <person name="Martijn J."/>
            <person name="Lind A.E."/>
            <person name="van Eijk R."/>
            <person name="Schleper C."/>
            <person name="Guy L."/>
            <person name="Ettema T.J."/>
        </authorList>
    </citation>
    <scope>NUCLEOTIDE SEQUENCE</scope>
</reference>
<name>A0A0F9HNB3_9ZZZZ</name>
<comment type="caution">
    <text evidence="2">The sequence shown here is derived from an EMBL/GenBank/DDBJ whole genome shotgun (WGS) entry which is preliminary data.</text>
</comment>
<proteinExistence type="predicted"/>
<feature type="transmembrane region" description="Helical" evidence="1">
    <location>
        <begin position="12"/>
        <end position="32"/>
    </location>
</feature>
<evidence type="ECO:0000313" key="2">
    <source>
        <dbReference type="EMBL" id="KKM16627.1"/>
    </source>
</evidence>
<evidence type="ECO:0000256" key="1">
    <source>
        <dbReference type="SAM" id="Phobius"/>
    </source>
</evidence>
<keyword evidence="1" id="KW-1133">Transmembrane helix</keyword>
<protein>
    <submittedName>
        <fullName evidence="2">Uncharacterized protein</fullName>
    </submittedName>
</protein>
<keyword evidence="1" id="KW-0812">Transmembrane</keyword>
<feature type="non-terminal residue" evidence="2">
    <location>
        <position position="52"/>
    </location>
</feature>
<sequence length="52" mass="6053">MWAQLLRQDGWIGDRCFAALIHAEIGGGLMVYSFHRSNKRQMFGKIFLNRIV</sequence>
<organism evidence="2">
    <name type="scientific">marine sediment metagenome</name>
    <dbReference type="NCBI Taxonomy" id="412755"/>
    <lineage>
        <taxon>unclassified sequences</taxon>
        <taxon>metagenomes</taxon>
        <taxon>ecological metagenomes</taxon>
    </lineage>
</organism>
<dbReference type="AlphaFoldDB" id="A0A0F9HNB3"/>
<accession>A0A0F9HNB3</accession>
<dbReference type="EMBL" id="LAZR01014634">
    <property type="protein sequence ID" value="KKM16627.1"/>
    <property type="molecule type" value="Genomic_DNA"/>
</dbReference>